<protein>
    <submittedName>
        <fullName evidence="6">Uncharacterized protein</fullName>
    </submittedName>
</protein>
<reference evidence="6" key="1">
    <citation type="journal article" date="2014" name="Front. Microbiol.">
        <title>High frequency of phylogenetically diverse reductive dehalogenase-homologous genes in deep subseafloor sedimentary metagenomes.</title>
        <authorList>
            <person name="Kawai M."/>
            <person name="Futagami T."/>
            <person name="Toyoda A."/>
            <person name="Takaki Y."/>
            <person name="Nishi S."/>
            <person name="Hori S."/>
            <person name="Arai W."/>
            <person name="Tsubouchi T."/>
            <person name="Morono Y."/>
            <person name="Uchiyama I."/>
            <person name="Ito T."/>
            <person name="Fujiyama A."/>
            <person name="Inagaki F."/>
            <person name="Takami H."/>
        </authorList>
    </citation>
    <scope>NUCLEOTIDE SEQUENCE</scope>
    <source>
        <strain evidence="6">Expedition CK06-06</strain>
    </source>
</reference>
<dbReference type="InterPro" id="IPR056798">
    <property type="entry name" value="ADH_Fe_C"/>
</dbReference>
<organism evidence="6">
    <name type="scientific">marine sediment metagenome</name>
    <dbReference type="NCBI Taxonomy" id="412755"/>
    <lineage>
        <taxon>unclassified sequences</taxon>
        <taxon>metagenomes</taxon>
        <taxon>ecological metagenomes</taxon>
    </lineage>
</organism>
<dbReference type="PROSITE" id="PS00913">
    <property type="entry name" value="ADH_IRON_1"/>
    <property type="match status" value="1"/>
</dbReference>
<keyword evidence="2" id="KW-0560">Oxidoreductase</keyword>
<dbReference type="InterPro" id="IPR001670">
    <property type="entry name" value="ADH_Fe/GldA"/>
</dbReference>
<dbReference type="PANTHER" id="PTHR11496">
    <property type="entry name" value="ALCOHOL DEHYDROGENASE"/>
    <property type="match status" value="1"/>
</dbReference>
<feature type="domain" description="Alcohol dehydrogenase iron-type/glycerol dehydrogenase GldA" evidence="4">
    <location>
        <begin position="1"/>
        <end position="78"/>
    </location>
</feature>
<dbReference type="CDD" id="cd08551">
    <property type="entry name" value="Fe-ADH"/>
    <property type="match status" value="1"/>
</dbReference>
<dbReference type="Gene3D" id="1.20.1090.10">
    <property type="entry name" value="Dehydroquinate synthase-like - alpha domain"/>
    <property type="match status" value="1"/>
</dbReference>
<gene>
    <name evidence="6" type="ORF">S03H2_42537</name>
</gene>
<evidence type="ECO:0000256" key="3">
    <source>
        <dbReference type="ARBA" id="ARBA00023027"/>
    </source>
</evidence>
<evidence type="ECO:0000256" key="2">
    <source>
        <dbReference type="ARBA" id="ARBA00023002"/>
    </source>
</evidence>
<evidence type="ECO:0000256" key="1">
    <source>
        <dbReference type="ARBA" id="ARBA00007358"/>
    </source>
</evidence>
<evidence type="ECO:0000259" key="4">
    <source>
        <dbReference type="Pfam" id="PF00465"/>
    </source>
</evidence>
<comment type="caution">
    <text evidence="6">The sequence shown here is derived from an EMBL/GenBank/DDBJ whole genome shotgun (WGS) entry which is preliminary data.</text>
</comment>
<dbReference type="GO" id="GO:0004022">
    <property type="term" value="F:alcohol dehydrogenase (NAD+) activity"/>
    <property type="evidence" value="ECO:0007669"/>
    <property type="project" value="TreeGrafter"/>
</dbReference>
<evidence type="ECO:0000259" key="5">
    <source>
        <dbReference type="Pfam" id="PF25137"/>
    </source>
</evidence>
<dbReference type="GO" id="GO:0046872">
    <property type="term" value="F:metal ion binding"/>
    <property type="evidence" value="ECO:0007669"/>
    <property type="project" value="InterPro"/>
</dbReference>
<name>X1JD10_9ZZZZ</name>
<dbReference type="InterPro" id="IPR018211">
    <property type="entry name" value="ADH_Fe_CS"/>
</dbReference>
<feature type="domain" description="Fe-containing alcohol dehydrogenase-like C-terminal" evidence="5">
    <location>
        <begin position="89"/>
        <end position="153"/>
    </location>
</feature>
<keyword evidence="3" id="KW-0520">NAD</keyword>
<dbReference type="Pfam" id="PF00465">
    <property type="entry name" value="Fe-ADH"/>
    <property type="match status" value="1"/>
</dbReference>
<sequence length="154" mass="16107">MDAAKGIAVSSTNPGGFTQYLGRNKLKEAPLPVIAIPTTAGTGSEVTPYAVFTTTDGKHQKKIMADDFIFPKVALVDPELTLSLPSLVTADTGIDALSHAIEGLISNSSQPLSDCLALEAIKLLSTNLPEVASNPQDIEIRGQILYASLLAGMV</sequence>
<feature type="non-terminal residue" evidence="6">
    <location>
        <position position="154"/>
    </location>
</feature>
<accession>X1JD10</accession>
<comment type="similarity">
    <text evidence="1">Belongs to the iron-containing alcohol dehydrogenase family.</text>
</comment>
<dbReference type="SUPFAM" id="SSF56796">
    <property type="entry name" value="Dehydroquinate synthase-like"/>
    <property type="match status" value="1"/>
</dbReference>
<dbReference type="PANTHER" id="PTHR11496:SF102">
    <property type="entry name" value="ALCOHOL DEHYDROGENASE 4"/>
    <property type="match status" value="1"/>
</dbReference>
<dbReference type="EMBL" id="BARU01026489">
    <property type="protein sequence ID" value="GAH76239.1"/>
    <property type="molecule type" value="Genomic_DNA"/>
</dbReference>
<proteinExistence type="inferred from homology"/>
<dbReference type="Gene3D" id="3.40.50.1970">
    <property type="match status" value="1"/>
</dbReference>
<dbReference type="AlphaFoldDB" id="X1JD10"/>
<dbReference type="Pfam" id="PF25137">
    <property type="entry name" value="ADH_Fe_C"/>
    <property type="match status" value="1"/>
</dbReference>
<evidence type="ECO:0000313" key="6">
    <source>
        <dbReference type="EMBL" id="GAH76239.1"/>
    </source>
</evidence>
<dbReference type="InterPro" id="IPR039697">
    <property type="entry name" value="Alcohol_dehydrogenase_Fe"/>
</dbReference>